<dbReference type="Gene3D" id="3.40.50.1000">
    <property type="entry name" value="HAD superfamily/HAD-like"/>
    <property type="match status" value="1"/>
</dbReference>
<proteinExistence type="predicted"/>
<organism evidence="1 2">
    <name type="scientific">Aaosphaeria arxii CBS 175.79</name>
    <dbReference type="NCBI Taxonomy" id="1450172"/>
    <lineage>
        <taxon>Eukaryota</taxon>
        <taxon>Fungi</taxon>
        <taxon>Dikarya</taxon>
        <taxon>Ascomycota</taxon>
        <taxon>Pezizomycotina</taxon>
        <taxon>Dothideomycetes</taxon>
        <taxon>Pleosporomycetidae</taxon>
        <taxon>Pleosporales</taxon>
        <taxon>Pleosporales incertae sedis</taxon>
        <taxon>Aaosphaeria</taxon>
    </lineage>
</organism>
<dbReference type="InterPro" id="IPR050849">
    <property type="entry name" value="HAD-like_hydrolase_phosphatase"/>
</dbReference>
<dbReference type="PANTHER" id="PTHR28181">
    <property type="entry name" value="UPF0655 PROTEIN YCR015C"/>
    <property type="match status" value="1"/>
</dbReference>
<dbReference type="InterPro" id="IPR023214">
    <property type="entry name" value="HAD_sf"/>
</dbReference>
<reference evidence="1" key="1">
    <citation type="journal article" date="2020" name="Stud. Mycol.">
        <title>101 Dothideomycetes genomes: a test case for predicting lifestyles and emergence of pathogens.</title>
        <authorList>
            <person name="Haridas S."/>
            <person name="Albert R."/>
            <person name="Binder M."/>
            <person name="Bloem J."/>
            <person name="Labutti K."/>
            <person name="Salamov A."/>
            <person name="Andreopoulos B."/>
            <person name="Baker S."/>
            <person name="Barry K."/>
            <person name="Bills G."/>
            <person name="Bluhm B."/>
            <person name="Cannon C."/>
            <person name="Castanera R."/>
            <person name="Culley D."/>
            <person name="Daum C."/>
            <person name="Ezra D."/>
            <person name="Gonzalez J."/>
            <person name="Henrissat B."/>
            <person name="Kuo A."/>
            <person name="Liang C."/>
            <person name="Lipzen A."/>
            <person name="Lutzoni F."/>
            <person name="Magnuson J."/>
            <person name="Mondo S."/>
            <person name="Nolan M."/>
            <person name="Ohm R."/>
            <person name="Pangilinan J."/>
            <person name="Park H.-J."/>
            <person name="Ramirez L."/>
            <person name="Alfaro M."/>
            <person name="Sun H."/>
            <person name="Tritt A."/>
            <person name="Yoshinaga Y."/>
            <person name="Zwiers L.-H."/>
            <person name="Turgeon B."/>
            <person name="Goodwin S."/>
            <person name="Spatafora J."/>
            <person name="Crous P."/>
            <person name="Grigoriev I."/>
        </authorList>
    </citation>
    <scope>NUCLEOTIDE SEQUENCE</scope>
    <source>
        <strain evidence="1">CBS 175.79</strain>
    </source>
</reference>
<name>A0A6A5XTZ4_9PLEO</name>
<sequence length="361" mass="40024">MPTPAILPNRAIQWVLDWDGTITLKDTLDALVNISRQIKPTSGIPEAWSSLTQAYLSDLDTALSTHAPSGKLPTNVLDERSLLLKLRAVEQASVSRVSDSQIFQSLTDKDIKNGARDAVKQGRVQLRNGYLDFESHLSSRMDRQHEDIDVVNILSVNWSQHFIASCLNTASEASAWESKLANFVHSWPNPIGAYGLSKSKQIQEQVSSLHCPSYMANLMPFQKRISANELEGLGDGSTGVICAGGDDLIVSSSDKLTTFQKMRKMNPYTMKPIPVVYVGDSWTDFDCLLAADLGICIRDEELTSTQRKLHESFERLGIKCPHLKDWKTADDWAVVWVRDFAEIKDWLSSLEDDAAAAAAAT</sequence>
<evidence type="ECO:0008006" key="3">
    <source>
        <dbReference type="Google" id="ProtNLM"/>
    </source>
</evidence>
<evidence type="ECO:0000313" key="2">
    <source>
        <dbReference type="Proteomes" id="UP000799778"/>
    </source>
</evidence>
<dbReference type="RefSeq" id="XP_033384053.1">
    <property type="nucleotide sequence ID" value="XM_033531940.1"/>
</dbReference>
<dbReference type="GeneID" id="54289337"/>
<protein>
    <recommendedName>
        <fullName evidence="3">HAD-like protein</fullName>
    </recommendedName>
</protein>
<dbReference type="Proteomes" id="UP000799778">
    <property type="component" value="Unassembled WGS sequence"/>
</dbReference>
<dbReference type="SUPFAM" id="SSF56784">
    <property type="entry name" value="HAD-like"/>
    <property type="match status" value="1"/>
</dbReference>
<dbReference type="InterPro" id="IPR036412">
    <property type="entry name" value="HAD-like_sf"/>
</dbReference>
<dbReference type="AlphaFoldDB" id="A0A6A5XTZ4"/>
<dbReference type="OrthoDB" id="10255128at2759"/>
<evidence type="ECO:0000313" key="1">
    <source>
        <dbReference type="EMBL" id="KAF2015714.1"/>
    </source>
</evidence>
<dbReference type="EMBL" id="ML978069">
    <property type="protein sequence ID" value="KAF2015714.1"/>
    <property type="molecule type" value="Genomic_DNA"/>
</dbReference>
<gene>
    <name evidence="1" type="ORF">BU24DRAFT_461947</name>
</gene>
<keyword evidence="2" id="KW-1185">Reference proteome</keyword>
<accession>A0A6A5XTZ4</accession>
<dbReference type="PANTHER" id="PTHR28181:SF1">
    <property type="entry name" value="COLD TOLERANCE PROTEIN 1"/>
    <property type="match status" value="1"/>
</dbReference>